<dbReference type="SUPFAM" id="SSF54060">
    <property type="entry name" value="His-Me finger endonucleases"/>
    <property type="match status" value="1"/>
</dbReference>
<dbReference type="InterPro" id="IPR044925">
    <property type="entry name" value="His-Me_finger_sf"/>
</dbReference>
<reference evidence="4" key="1">
    <citation type="submission" date="2023-06" db="EMBL/GenBank/DDBJ databases">
        <title>Genomic Diversity of Vibrio spp. and Metagenomic Analysis of Pathogens in Florida Gulf Coastal Waters Following Hurricane Ian.</title>
        <authorList>
            <person name="Brumfield K.D."/>
        </authorList>
    </citation>
    <scope>NUCLEOTIDE SEQUENCE</scope>
    <source>
        <strain evidence="4">WBS2B-138</strain>
    </source>
</reference>
<dbReference type="PANTHER" id="PTHR33607">
    <property type="entry name" value="ENDONUCLEASE-1"/>
    <property type="match status" value="1"/>
</dbReference>
<comment type="caution">
    <text evidence="4">The sequence shown here is derived from an EMBL/GenBank/DDBJ whole genome shotgun (WGS) entry which is preliminary data.</text>
</comment>
<dbReference type="Pfam" id="PF04231">
    <property type="entry name" value="Endonuclease_1"/>
    <property type="match status" value="1"/>
</dbReference>
<dbReference type="GO" id="GO:0016787">
    <property type="term" value="F:hydrolase activity"/>
    <property type="evidence" value="ECO:0007669"/>
    <property type="project" value="UniProtKB-KW"/>
</dbReference>
<sequence length="278" mass="32030">MSEKLLKNLIVITALTLSYPVSAKIFTIDNAISAFETTKKAIEGSNIELNSIYKDKNSTTTSIPEGKGQPPFNKFYSSKKEIAKHLHKNPYTFYANCKIEFSGRGKFHPDLRSCNYESRGNPKRARRIEFEHIFPVSWAKKQFGCWENGGRSNCRKTDAAFRVLEADPVNLVPSVGEINGDRSNYRYAELNRGFDYGTDGRIYYSKEERKFMPPQDKKGWIGRVHLYMMKTYNIKLSGSYEKLMNVWAKLPASQEECEYNNLTTSWGYNNPFTSQMCF</sequence>
<dbReference type="RefSeq" id="WP_311020521.1">
    <property type="nucleotide sequence ID" value="NZ_JAUHGG010000003.1"/>
</dbReference>
<comment type="similarity">
    <text evidence="1">Belongs to the EndA/NucM nuclease family.</text>
</comment>
<proteinExistence type="inferred from homology"/>
<dbReference type="Proteomes" id="UP001253193">
    <property type="component" value="Unassembled WGS sequence"/>
</dbReference>
<dbReference type="InterPro" id="IPR007346">
    <property type="entry name" value="Endonuclease-I"/>
</dbReference>
<name>A0AAW8Q2T8_VIBPH</name>
<protein>
    <submittedName>
        <fullName evidence="4">Endonuclease</fullName>
    </submittedName>
</protein>
<accession>A0AAW8Q2T8</accession>
<dbReference type="PANTHER" id="PTHR33607:SF2">
    <property type="entry name" value="ENDONUCLEASE-1"/>
    <property type="match status" value="1"/>
</dbReference>
<gene>
    <name evidence="4" type="ORF">QX249_13130</name>
</gene>
<evidence type="ECO:0000313" key="4">
    <source>
        <dbReference type="EMBL" id="MDS1821610.1"/>
    </source>
</evidence>
<dbReference type="AlphaFoldDB" id="A0AAW8Q2T8"/>
<organism evidence="4 5">
    <name type="scientific">Vibrio parahaemolyticus</name>
    <dbReference type="NCBI Taxonomy" id="670"/>
    <lineage>
        <taxon>Bacteria</taxon>
        <taxon>Pseudomonadati</taxon>
        <taxon>Pseudomonadota</taxon>
        <taxon>Gammaproteobacteria</taxon>
        <taxon>Vibrionales</taxon>
        <taxon>Vibrionaceae</taxon>
        <taxon>Vibrio</taxon>
    </lineage>
</organism>
<evidence type="ECO:0000256" key="3">
    <source>
        <dbReference type="ARBA" id="ARBA00022801"/>
    </source>
</evidence>
<dbReference type="GO" id="GO:0004519">
    <property type="term" value="F:endonuclease activity"/>
    <property type="evidence" value="ECO:0007669"/>
    <property type="project" value="UniProtKB-KW"/>
</dbReference>
<keyword evidence="2" id="KW-0540">Nuclease</keyword>
<dbReference type="EMBL" id="JAUHGG010000003">
    <property type="protein sequence ID" value="MDS1821610.1"/>
    <property type="molecule type" value="Genomic_DNA"/>
</dbReference>
<evidence type="ECO:0000256" key="1">
    <source>
        <dbReference type="ARBA" id="ARBA00006429"/>
    </source>
</evidence>
<keyword evidence="4" id="KW-0255">Endonuclease</keyword>
<keyword evidence="3" id="KW-0378">Hydrolase</keyword>
<evidence type="ECO:0000256" key="2">
    <source>
        <dbReference type="ARBA" id="ARBA00022722"/>
    </source>
</evidence>
<evidence type="ECO:0000313" key="5">
    <source>
        <dbReference type="Proteomes" id="UP001253193"/>
    </source>
</evidence>